<dbReference type="RefSeq" id="WP_149837297.1">
    <property type="nucleotide sequence ID" value="NZ_VUOC01000002.1"/>
</dbReference>
<accession>A0A5B2VTR9</accession>
<reference evidence="1 2" key="1">
    <citation type="submission" date="2019-09" db="EMBL/GenBank/DDBJ databases">
        <title>Chitinophaga ginsengihumi sp. nov., isolated from soil of ginseng rhizosphere.</title>
        <authorList>
            <person name="Lee J."/>
        </authorList>
    </citation>
    <scope>NUCLEOTIDE SEQUENCE [LARGE SCALE GENOMIC DNA]</scope>
    <source>
        <strain evidence="1 2">BN140078</strain>
    </source>
</reference>
<protein>
    <submittedName>
        <fullName evidence="1">Uncharacterized protein</fullName>
    </submittedName>
</protein>
<keyword evidence="2" id="KW-1185">Reference proteome</keyword>
<gene>
    <name evidence="1" type="ORF">F0L74_07720</name>
</gene>
<evidence type="ECO:0000313" key="2">
    <source>
        <dbReference type="Proteomes" id="UP000324611"/>
    </source>
</evidence>
<evidence type="ECO:0000313" key="1">
    <source>
        <dbReference type="EMBL" id="KAA2242425.1"/>
    </source>
</evidence>
<sequence length="286" mass="31681">MKSVYFSFLLTLSLQFVAIIVTKAQIAHPYYTNRAIAGQSEDAQGVNYLLLHEAYTTTALDDHHVMGKISAIRGNDTRSNRKWTVEVNTSSAYLTTRGSIISYNEPAYLVTLTYNGVRYLAVTINNNAMLFYFSFTGYAQGETLQLVHDENVTDVQTFTSLDPVTIQGSVAIGGTTTGAHKLTVEGSIGARRVKVTAGPGWPDFVFAPEYRLPALGELENYVKANRHLPEVPTAAELEKDGVDLGEMNKQLLKKVEELTLYIIQQQKTIGELDARVKMLEKTDDGF</sequence>
<comment type="caution">
    <text evidence="1">The sequence shown here is derived from an EMBL/GenBank/DDBJ whole genome shotgun (WGS) entry which is preliminary data.</text>
</comment>
<dbReference type="Proteomes" id="UP000324611">
    <property type="component" value="Unassembled WGS sequence"/>
</dbReference>
<name>A0A5B2VTR9_9BACT</name>
<proteinExistence type="predicted"/>
<reference evidence="1 2" key="2">
    <citation type="submission" date="2019-09" db="EMBL/GenBank/DDBJ databases">
        <authorList>
            <person name="Jin C."/>
        </authorList>
    </citation>
    <scope>NUCLEOTIDE SEQUENCE [LARGE SCALE GENOMIC DNA]</scope>
    <source>
        <strain evidence="1 2">BN140078</strain>
    </source>
</reference>
<organism evidence="1 2">
    <name type="scientific">Chitinophaga agrisoli</name>
    <dbReference type="NCBI Taxonomy" id="2607653"/>
    <lineage>
        <taxon>Bacteria</taxon>
        <taxon>Pseudomonadati</taxon>
        <taxon>Bacteroidota</taxon>
        <taxon>Chitinophagia</taxon>
        <taxon>Chitinophagales</taxon>
        <taxon>Chitinophagaceae</taxon>
        <taxon>Chitinophaga</taxon>
    </lineage>
</organism>
<dbReference type="EMBL" id="VUOC01000002">
    <property type="protein sequence ID" value="KAA2242425.1"/>
    <property type="molecule type" value="Genomic_DNA"/>
</dbReference>
<dbReference type="AlphaFoldDB" id="A0A5B2VTR9"/>